<protein>
    <submittedName>
        <fullName evidence="1">Sua5 YciO YrdC YwlC family protein</fullName>
    </submittedName>
</protein>
<dbReference type="AlphaFoldDB" id="A0A4Q0XPY0"/>
<keyword evidence="2" id="KW-1185">Reference proteome</keyword>
<dbReference type="EMBL" id="PDKN01000011">
    <property type="protein sequence ID" value="RXJ54120.1"/>
    <property type="molecule type" value="Genomic_DNA"/>
</dbReference>
<evidence type="ECO:0000313" key="2">
    <source>
        <dbReference type="Proteomes" id="UP000290657"/>
    </source>
</evidence>
<dbReference type="InterPro" id="IPR017945">
    <property type="entry name" value="DHBP_synth_RibB-like_a/b_dom"/>
</dbReference>
<proteinExistence type="predicted"/>
<dbReference type="SUPFAM" id="SSF55821">
    <property type="entry name" value="YrdC/RibB"/>
    <property type="match status" value="1"/>
</dbReference>
<name>A0A4Q0XPY0_9BACT</name>
<comment type="caution">
    <text evidence="1">The sequence shown here is derived from an EMBL/GenBank/DDBJ whole genome shotgun (WGS) entry which is preliminary data.</text>
</comment>
<gene>
    <name evidence="1" type="ORF">CRV04_12110</name>
</gene>
<reference evidence="1 2" key="1">
    <citation type="submission" date="2017-10" db="EMBL/GenBank/DDBJ databases">
        <title>Genomics of the genus Arcobacter.</title>
        <authorList>
            <person name="Perez-Cataluna A."/>
            <person name="Figueras M.J."/>
        </authorList>
    </citation>
    <scope>NUCLEOTIDE SEQUENCE [LARGE SCALE GENOMIC DNA]</scope>
    <source>
        <strain evidence="1 2">CECT 8987</strain>
    </source>
</reference>
<dbReference type="OrthoDB" id="5339525at2"/>
<dbReference type="Proteomes" id="UP000290657">
    <property type="component" value="Unassembled WGS sequence"/>
</dbReference>
<sequence length="147" mass="17130">MDSKQVYLAQTDTTVGFLSQDDEKLSRIKQRPTTQKILQVVNSFATLNFQVRIPKKYRKMVRNAKKTTFIYPNGESYRVVPYTSAHHDFVKKFNVIYSTSANRTSHAFEKSYALKHANIIVEDKNQLFETNSSQIIKFSCNKIKKLR</sequence>
<dbReference type="RefSeq" id="WP_128997124.1">
    <property type="nucleotide sequence ID" value="NZ_PDKN01000011.1"/>
</dbReference>
<organism evidence="1 2">
    <name type="scientific">Candidatus Marinarcus aquaticus</name>
    <dbReference type="NCBI Taxonomy" id="2044504"/>
    <lineage>
        <taxon>Bacteria</taxon>
        <taxon>Pseudomonadati</taxon>
        <taxon>Campylobacterota</taxon>
        <taxon>Epsilonproteobacteria</taxon>
        <taxon>Campylobacterales</taxon>
        <taxon>Arcobacteraceae</taxon>
        <taxon>Candidatus Marinarcus</taxon>
    </lineage>
</organism>
<accession>A0A4Q0XPY0</accession>
<evidence type="ECO:0000313" key="1">
    <source>
        <dbReference type="EMBL" id="RXJ54120.1"/>
    </source>
</evidence>